<dbReference type="EMBL" id="JBEOKT010000004">
    <property type="protein sequence ID" value="MER2997002.1"/>
    <property type="molecule type" value="Genomic_DNA"/>
</dbReference>
<evidence type="ECO:0000256" key="3">
    <source>
        <dbReference type="ARBA" id="ARBA00022729"/>
    </source>
</evidence>
<dbReference type="Pfam" id="PF14322">
    <property type="entry name" value="SusD-like_3"/>
    <property type="match status" value="1"/>
</dbReference>
<protein>
    <submittedName>
        <fullName evidence="8">RagB/SusD family nutrient uptake outer membrane protein</fullName>
    </submittedName>
</protein>
<keyword evidence="9" id="KW-1185">Reference proteome</keyword>
<comment type="caution">
    <text evidence="8">The sequence shown here is derived from an EMBL/GenBank/DDBJ whole genome shotgun (WGS) entry which is preliminary data.</text>
</comment>
<dbReference type="InterPro" id="IPR012944">
    <property type="entry name" value="SusD_RagB_dom"/>
</dbReference>
<evidence type="ECO:0000256" key="1">
    <source>
        <dbReference type="ARBA" id="ARBA00004442"/>
    </source>
</evidence>
<evidence type="ECO:0000256" key="2">
    <source>
        <dbReference type="ARBA" id="ARBA00006275"/>
    </source>
</evidence>
<dbReference type="Pfam" id="PF07980">
    <property type="entry name" value="SusD_RagB"/>
    <property type="match status" value="1"/>
</dbReference>
<evidence type="ECO:0000256" key="5">
    <source>
        <dbReference type="ARBA" id="ARBA00023237"/>
    </source>
</evidence>
<dbReference type="InterPro" id="IPR011990">
    <property type="entry name" value="TPR-like_helical_dom_sf"/>
</dbReference>
<name>A0ABV1RSG1_9BACT</name>
<proteinExistence type="inferred from homology"/>
<keyword evidence="4" id="KW-0472">Membrane</keyword>
<sequence length="453" mass="51076">MKRYSYLFILFFGLSVFSGCEDTLDIEPTTGVDSEESITDEVSLNRAALGTYSAMQDFDYYGLRYLLYQDVYADNMQHRGTFTTDVEVSTRNIRASNLQLASTWSGIYTTINRANIVIRGAEELEDLDEETRNRYIAEMRFIRALAHFDLLRVFGGVPVITTPTTTIPEVQNVGRSSEAEVYDAVIDDLLFAEENLGDAISNAPYRASSLAATALLARVFLQQGNNAAAEANANTVIESEQFTLLDNFGDLWVREGNSESIFELNFTPFDANGLGSASDPRTGGQKFYLRQAFFNEFAASAEQGDVRFDQTTRFERNRNRLLKYEDVAENADNVPIIRLAEMYLIRAEARARQGAPLAPAPLQVINDINMIRERAGLAPVVVLTNAQALEEILEQRRFEFVGEGMRFMDLKRYDLTCELLGFCEDEGEAFRNLWPIPLQQIEVNPELEQNPGY</sequence>
<accession>A0ABV1RSG1</accession>
<evidence type="ECO:0000313" key="8">
    <source>
        <dbReference type="EMBL" id="MER2997002.1"/>
    </source>
</evidence>
<gene>
    <name evidence="8" type="ORF">ABS362_05555</name>
</gene>
<feature type="domain" description="RagB/SusD" evidence="6">
    <location>
        <begin position="328"/>
        <end position="416"/>
    </location>
</feature>
<dbReference type="PROSITE" id="PS51257">
    <property type="entry name" value="PROKAR_LIPOPROTEIN"/>
    <property type="match status" value="1"/>
</dbReference>
<keyword evidence="5" id="KW-0998">Cell outer membrane</keyword>
<dbReference type="CDD" id="cd08977">
    <property type="entry name" value="SusD"/>
    <property type="match status" value="1"/>
</dbReference>
<dbReference type="SUPFAM" id="SSF48452">
    <property type="entry name" value="TPR-like"/>
    <property type="match status" value="1"/>
</dbReference>
<feature type="domain" description="SusD-like N-terminal" evidence="7">
    <location>
        <begin position="67"/>
        <end position="221"/>
    </location>
</feature>
<dbReference type="Gene3D" id="1.25.40.390">
    <property type="match status" value="1"/>
</dbReference>
<evidence type="ECO:0000259" key="7">
    <source>
        <dbReference type="Pfam" id="PF14322"/>
    </source>
</evidence>
<dbReference type="Proteomes" id="UP001476807">
    <property type="component" value="Unassembled WGS sequence"/>
</dbReference>
<dbReference type="InterPro" id="IPR033985">
    <property type="entry name" value="SusD-like_N"/>
</dbReference>
<evidence type="ECO:0000256" key="4">
    <source>
        <dbReference type="ARBA" id="ARBA00023136"/>
    </source>
</evidence>
<comment type="similarity">
    <text evidence="2">Belongs to the SusD family.</text>
</comment>
<organism evidence="8 9">
    <name type="scientific">Pontibacter populi</name>
    <dbReference type="NCBI Taxonomy" id="890055"/>
    <lineage>
        <taxon>Bacteria</taxon>
        <taxon>Pseudomonadati</taxon>
        <taxon>Bacteroidota</taxon>
        <taxon>Cytophagia</taxon>
        <taxon>Cytophagales</taxon>
        <taxon>Hymenobacteraceae</taxon>
        <taxon>Pontibacter</taxon>
    </lineage>
</organism>
<evidence type="ECO:0000259" key="6">
    <source>
        <dbReference type="Pfam" id="PF07980"/>
    </source>
</evidence>
<evidence type="ECO:0000313" key="9">
    <source>
        <dbReference type="Proteomes" id="UP001476807"/>
    </source>
</evidence>
<keyword evidence="3" id="KW-0732">Signal</keyword>
<dbReference type="RefSeq" id="WP_350411355.1">
    <property type="nucleotide sequence ID" value="NZ_JBEOKT010000004.1"/>
</dbReference>
<reference evidence="8 9" key="1">
    <citation type="submission" date="2024-06" db="EMBL/GenBank/DDBJ databases">
        <title>Pontibacter populi HYL7-15.</title>
        <authorList>
            <person name="Kim M.K."/>
        </authorList>
    </citation>
    <scope>NUCLEOTIDE SEQUENCE [LARGE SCALE GENOMIC DNA]</scope>
    <source>
        <strain evidence="8 9">HYL7-15</strain>
    </source>
</reference>
<comment type="subcellular location">
    <subcellularLocation>
        <location evidence="1">Cell outer membrane</location>
    </subcellularLocation>
</comment>